<evidence type="ECO:0000259" key="9">
    <source>
        <dbReference type="Pfam" id="PF02223"/>
    </source>
</evidence>
<name>A0A1F8F404_9BACT</name>
<keyword evidence="6 8" id="KW-0067">ATP-binding</keyword>
<dbReference type="SUPFAM" id="SSF52540">
    <property type="entry name" value="P-loop containing nucleoside triphosphate hydrolases"/>
    <property type="match status" value="1"/>
</dbReference>
<dbReference type="InterPro" id="IPR039430">
    <property type="entry name" value="Thymidylate_kin-like_dom"/>
</dbReference>
<organism evidence="10 11">
    <name type="scientific">Candidatus Yanofskybacteria bacterium RIFCSPHIGHO2_01_FULL_45_42</name>
    <dbReference type="NCBI Taxonomy" id="1802671"/>
    <lineage>
        <taxon>Bacteria</taxon>
        <taxon>Candidatus Yanofskyibacteriota</taxon>
    </lineage>
</organism>
<dbReference type="EMBL" id="MGJL01000017">
    <property type="protein sequence ID" value="OGN07874.1"/>
    <property type="molecule type" value="Genomic_DNA"/>
</dbReference>
<comment type="caution">
    <text evidence="10">The sequence shown here is derived from an EMBL/GenBank/DDBJ whole genome shotgun (WGS) entry which is preliminary data.</text>
</comment>
<keyword evidence="3 8" id="KW-0545">Nucleotide biosynthesis</keyword>
<evidence type="ECO:0000313" key="10">
    <source>
        <dbReference type="EMBL" id="OGN07874.1"/>
    </source>
</evidence>
<proteinExistence type="inferred from homology"/>
<dbReference type="CDD" id="cd01672">
    <property type="entry name" value="TMPK"/>
    <property type="match status" value="1"/>
</dbReference>
<evidence type="ECO:0000256" key="4">
    <source>
        <dbReference type="ARBA" id="ARBA00022741"/>
    </source>
</evidence>
<feature type="domain" description="Thymidylate kinase-like" evidence="9">
    <location>
        <begin position="22"/>
        <end position="212"/>
    </location>
</feature>
<keyword evidence="2 8" id="KW-0808">Transferase</keyword>
<dbReference type="GO" id="GO:0005524">
    <property type="term" value="F:ATP binding"/>
    <property type="evidence" value="ECO:0007669"/>
    <property type="project" value="UniProtKB-UniRule"/>
</dbReference>
<evidence type="ECO:0000256" key="3">
    <source>
        <dbReference type="ARBA" id="ARBA00022727"/>
    </source>
</evidence>
<evidence type="ECO:0000256" key="2">
    <source>
        <dbReference type="ARBA" id="ARBA00022679"/>
    </source>
</evidence>
<dbReference type="InterPro" id="IPR018094">
    <property type="entry name" value="Thymidylate_kinase"/>
</dbReference>
<evidence type="ECO:0000256" key="8">
    <source>
        <dbReference type="HAMAP-Rule" id="MF_00165"/>
    </source>
</evidence>
<keyword evidence="5 8" id="KW-0418">Kinase</keyword>
<sequence length="236" mass="27565">MDSKTVKELFSQNSYPGFFCVFEGVDYGGKDTQLERWGKYNAAYGLNFEFTRDPDIGPLGPHIRAILNTKTAFEKLSPHQHQQIFWENRILFWKDEILPRLVAGKTILQSRWSLSGLYSAFELKEVDEYIVLQADLFAKRKTQFIAPDLTLIYLIPPEISYERMHKSKRTPDQYENPETFARINKNYKYFCNTYSDVYNIKIIDGTKTEEQVFLESKQLIFGEIATKNKGNKEVTP</sequence>
<dbReference type="GO" id="GO:0005829">
    <property type="term" value="C:cytosol"/>
    <property type="evidence" value="ECO:0007669"/>
    <property type="project" value="TreeGrafter"/>
</dbReference>
<comment type="catalytic activity">
    <reaction evidence="7 8">
        <text>dTMP + ATP = dTDP + ADP</text>
        <dbReference type="Rhea" id="RHEA:13517"/>
        <dbReference type="ChEBI" id="CHEBI:30616"/>
        <dbReference type="ChEBI" id="CHEBI:58369"/>
        <dbReference type="ChEBI" id="CHEBI:63528"/>
        <dbReference type="ChEBI" id="CHEBI:456216"/>
        <dbReference type="EC" id="2.7.4.9"/>
    </reaction>
</comment>
<dbReference type="InterPro" id="IPR027417">
    <property type="entry name" value="P-loop_NTPase"/>
</dbReference>
<dbReference type="Proteomes" id="UP000178023">
    <property type="component" value="Unassembled WGS sequence"/>
</dbReference>
<comment type="function">
    <text evidence="8">Phosphorylation of dTMP to form dTDP in both de novo and salvage pathways of dTTP synthesis.</text>
</comment>
<evidence type="ECO:0000256" key="7">
    <source>
        <dbReference type="ARBA" id="ARBA00048743"/>
    </source>
</evidence>
<reference evidence="10 11" key="1">
    <citation type="journal article" date="2016" name="Nat. Commun.">
        <title>Thousands of microbial genomes shed light on interconnected biogeochemical processes in an aquifer system.</title>
        <authorList>
            <person name="Anantharaman K."/>
            <person name="Brown C.T."/>
            <person name="Hug L.A."/>
            <person name="Sharon I."/>
            <person name="Castelle C.J."/>
            <person name="Probst A.J."/>
            <person name="Thomas B.C."/>
            <person name="Singh A."/>
            <person name="Wilkins M.J."/>
            <person name="Karaoz U."/>
            <person name="Brodie E.L."/>
            <person name="Williams K.H."/>
            <person name="Hubbard S.S."/>
            <person name="Banfield J.F."/>
        </authorList>
    </citation>
    <scope>NUCLEOTIDE SEQUENCE [LARGE SCALE GENOMIC DNA]</scope>
</reference>
<gene>
    <name evidence="8" type="primary">tmk</name>
    <name evidence="10" type="ORF">A2750_00275</name>
</gene>
<evidence type="ECO:0000256" key="1">
    <source>
        <dbReference type="ARBA" id="ARBA00009776"/>
    </source>
</evidence>
<dbReference type="GO" id="GO:0004798">
    <property type="term" value="F:dTMP kinase activity"/>
    <property type="evidence" value="ECO:0007669"/>
    <property type="project" value="UniProtKB-UniRule"/>
</dbReference>
<comment type="similarity">
    <text evidence="1 8">Belongs to the thymidylate kinase family.</text>
</comment>
<evidence type="ECO:0000256" key="5">
    <source>
        <dbReference type="ARBA" id="ARBA00022777"/>
    </source>
</evidence>
<dbReference type="Pfam" id="PF02223">
    <property type="entry name" value="Thymidylate_kin"/>
    <property type="match status" value="1"/>
</dbReference>
<dbReference type="AlphaFoldDB" id="A0A1F8F404"/>
<protein>
    <recommendedName>
        <fullName evidence="8">Thymidylate kinase</fullName>
        <ecNumber evidence="8">2.7.4.9</ecNumber>
    </recommendedName>
    <alternativeName>
        <fullName evidence="8">dTMP kinase</fullName>
    </alternativeName>
</protein>
<evidence type="ECO:0000256" key="6">
    <source>
        <dbReference type="ARBA" id="ARBA00022840"/>
    </source>
</evidence>
<dbReference type="GO" id="GO:0006235">
    <property type="term" value="P:dTTP biosynthetic process"/>
    <property type="evidence" value="ECO:0007669"/>
    <property type="project" value="UniProtKB-UniRule"/>
</dbReference>
<dbReference type="PANTHER" id="PTHR10344:SF4">
    <property type="entry name" value="UMP-CMP KINASE 2, MITOCHONDRIAL"/>
    <property type="match status" value="1"/>
</dbReference>
<dbReference type="GO" id="GO:0006233">
    <property type="term" value="P:dTDP biosynthetic process"/>
    <property type="evidence" value="ECO:0007669"/>
    <property type="project" value="InterPro"/>
</dbReference>
<keyword evidence="4 8" id="KW-0547">Nucleotide-binding</keyword>
<dbReference type="HAMAP" id="MF_00165">
    <property type="entry name" value="Thymidylate_kinase"/>
    <property type="match status" value="1"/>
</dbReference>
<accession>A0A1F8F404</accession>
<comment type="caution">
    <text evidence="8">Lacks conserved residue(s) required for the propagation of feature annotation.</text>
</comment>
<dbReference type="EC" id="2.7.4.9" evidence="8"/>
<dbReference type="Gene3D" id="3.40.50.300">
    <property type="entry name" value="P-loop containing nucleotide triphosphate hydrolases"/>
    <property type="match status" value="1"/>
</dbReference>
<evidence type="ECO:0000313" key="11">
    <source>
        <dbReference type="Proteomes" id="UP000178023"/>
    </source>
</evidence>
<dbReference type="GO" id="GO:0006227">
    <property type="term" value="P:dUDP biosynthetic process"/>
    <property type="evidence" value="ECO:0007669"/>
    <property type="project" value="TreeGrafter"/>
</dbReference>
<dbReference type="PANTHER" id="PTHR10344">
    <property type="entry name" value="THYMIDYLATE KINASE"/>
    <property type="match status" value="1"/>
</dbReference>